<dbReference type="Pfam" id="PF22917">
    <property type="entry name" value="PRISE"/>
    <property type="match status" value="1"/>
</dbReference>
<dbReference type="OrthoDB" id="1731983at2759"/>
<dbReference type="PANTHER" id="PTHR32487">
    <property type="entry name" value="3-OXO-DELTA(4,5)-STEROID 5-BETA-REDUCTASE"/>
    <property type="match status" value="1"/>
</dbReference>
<dbReference type="AlphaFoldDB" id="A0A9P8ZZV7"/>
<dbReference type="RefSeq" id="XP_045960847.1">
    <property type="nucleotide sequence ID" value="XM_046106650.1"/>
</dbReference>
<sequence length="382" mass="42573">MAHAFIFGASGISGWSLLNQTRNYPSPDTFARITGTTNRPLTLDKALIPNDDRIQLVSGVDLTKSVDEIISMLKEKVLDISTVTHVFFTAYVQEDDFKSLKKTNTSLLEVAARAIEAVAPKLQSIILQTGGKGYGLEFPKEVKISPPLKESTPRIPEPYQSKIFYYTQYDVLKELSSGKSWTFSEVRPDGIVGFAPVSNAMNMAQGIALYLSLYKEVNGKSASIAFPGYERGYNSTHSDTFQDVLSQMEIHAALNTDECGGGAAFNVADGQAVTWAQVWPKLCKHFGLVGTGPDPSAIPMLEFVEKHKNVWQDIAKRHGLNDKVVEQQGWGHVHFMMVDFDFDREYDLTRSREVGFREVVDTVQGYISSWERMRAAKFLPPL</sequence>
<name>A0A9P8ZZV7_9PEZI</name>
<comment type="caution">
    <text evidence="2">The sequence shown here is derived from an EMBL/GenBank/DDBJ whole genome shotgun (WGS) entry which is preliminary data.</text>
</comment>
<dbReference type="InterPro" id="IPR055222">
    <property type="entry name" value="PRISE-like_Rossmann-fold"/>
</dbReference>
<feature type="domain" description="PRISE-like Rossmann-fold" evidence="1">
    <location>
        <begin position="4"/>
        <end position="380"/>
    </location>
</feature>
<gene>
    <name evidence="2" type="ORF">BKA67DRAFT_654940</name>
</gene>
<dbReference type="Proteomes" id="UP000758603">
    <property type="component" value="Unassembled WGS sequence"/>
</dbReference>
<keyword evidence="3" id="KW-1185">Reference proteome</keyword>
<organism evidence="2 3">
    <name type="scientific">Truncatella angustata</name>
    <dbReference type="NCBI Taxonomy" id="152316"/>
    <lineage>
        <taxon>Eukaryota</taxon>
        <taxon>Fungi</taxon>
        <taxon>Dikarya</taxon>
        <taxon>Ascomycota</taxon>
        <taxon>Pezizomycotina</taxon>
        <taxon>Sordariomycetes</taxon>
        <taxon>Xylariomycetidae</taxon>
        <taxon>Amphisphaeriales</taxon>
        <taxon>Sporocadaceae</taxon>
        <taxon>Truncatella</taxon>
    </lineage>
</organism>
<evidence type="ECO:0000313" key="3">
    <source>
        <dbReference type="Proteomes" id="UP000758603"/>
    </source>
</evidence>
<dbReference type="Gene3D" id="3.40.50.720">
    <property type="entry name" value="NAD(P)-binding Rossmann-like Domain"/>
    <property type="match status" value="1"/>
</dbReference>
<dbReference type="InterPro" id="IPR036291">
    <property type="entry name" value="NAD(P)-bd_dom_sf"/>
</dbReference>
<accession>A0A9P8ZZV7</accession>
<dbReference type="PANTHER" id="PTHR32487:SF8">
    <property type="entry name" value="NAD-DEPENDENT EPIMERASE_DEHYDRATASE DOMAIN-CONTAINING PROTEIN"/>
    <property type="match status" value="1"/>
</dbReference>
<protein>
    <recommendedName>
        <fullName evidence="1">PRISE-like Rossmann-fold domain-containing protein</fullName>
    </recommendedName>
</protein>
<dbReference type="SUPFAM" id="SSF51735">
    <property type="entry name" value="NAD(P)-binding Rossmann-fold domains"/>
    <property type="match status" value="1"/>
</dbReference>
<proteinExistence type="predicted"/>
<reference evidence="2" key="1">
    <citation type="journal article" date="2021" name="Nat. Commun.">
        <title>Genetic determinants of endophytism in the Arabidopsis root mycobiome.</title>
        <authorList>
            <person name="Mesny F."/>
            <person name="Miyauchi S."/>
            <person name="Thiergart T."/>
            <person name="Pickel B."/>
            <person name="Atanasova L."/>
            <person name="Karlsson M."/>
            <person name="Huettel B."/>
            <person name="Barry K.W."/>
            <person name="Haridas S."/>
            <person name="Chen C."/>
            <person name="Bauer D."/>
            <person name="Andreopoulos W."/>
            <person name="Pangilinan J."/>
            <person name="LaButti K."/>
            <person name="Riley R."/>
            <person name="Lipzen A."/>
            <person name="Clum A."/>
            <person name="Drula E."/>
            <person name="Henrissat B."/>
            <person name="Kohler A."/>
            <person name="Grigoriev I.V."/>
            <person name="Martin F.M."/>
            <person name="Hacquard S."/>
        </authorList>
    </citation>
    <scope>NUCLEOTIDE SEQUENCE</scope>
    <source>
        <strain evidence="2">MPI-SDFR-AT-0073</strain>
    </source>
</reference>
<dbReference type="GeneID" id="70135541"/>
<dbReference type="CDD" id="cd08948">
    <property type="entry name" value="5beta-POR_like_SDR_a"/>
    <property type="match status" value="1"/>
</dbReference>
<dbReference type="EMBL" id="JAGPXC010000002">
    <property type="protein sequence ID" value="KAH6656613.1"/>
    <property type="molecule type" value="Genomic_DNA"/>
</dbReference>
<evidence type="ECO:0000313" key="2">
    <source>
        <dbReference type="EMBL" id="KAH6656613.1"/>
    </source>
</evidence>
<evidence type="ECO:0000259" key="1">
    <source>
        <dbReference type="Pfam" id="PF22917"/>
    </source>
</evidence>